<comment type="subunit">
    <text evidence="11">Homodimer.</text>
</comment>
<sequence length="370" mass="39989">MADYYELLGVSRTADAAEIKSAYRKLALKYHPDRNPGDKTAEERFKKLNEAYAVLSDPEKRAHYDRYGTAEPGPVAGDIFDIFASVFGGGGFGTGFGTRVQRAQQGEDLETTLTITLEQARAGAEVPLEVEHLGVCRRCDGARAEPGSGGRQICPTCRGAGQVRAQTQSFFGTVVTNQLCGQCRGLGEVITTPCSACRGAGRTRVTETVTVKLPRGIDGGYRLRIPRAGNAGLDGGPAGDLYVYIQLEPHPHFSRDGDDLRYELAVGIAQAALGCAFEVPTMDGSEVIQVPPGTQPGTEFRLRGEGMPRLQGHGVGDLIVTVRVEVPQKLSPRARELLEHYAAEVGETIEPHEGLGERLRGLFRRPKVER</sequence>
<evidence type="ECO:0000256" key="7">
    <source>
        <dbReference type="ARBA" id="ARBA00023016"/>
    </source>
</evidence>
<evidence type="ECO:0000256" key="5">
    <source>
        <dbReference type="ARBA" id="ARBA00022771"/>
    </source>
</evidence>
<feature type="binding site" evidence="11">
    <location>
        <position position="136"/>
    </location>
    <ligand>
        <name>Zn(2+)</name>
        <dbReference type="ChEBI" id="CHEBI:29105"/>
        <label>1</label>
    </ligand>
</feature>
<reference evidence="16" key="1">
    <citation type="submission" date="2010-05" db="EMBL/GenBank/DDBJ databases">
        <title>The complete genome of Truepera radiovictris DSM 17093.</title>
        <authorList>
            <consortium name="US DOE Joint Genome Institute (JGI-PGF)"/>
            <person name="Lucas S."/>
            <person name="Copeland A."/>
            <person name="Lapidus A."/>
            <person name="Glavina del Rio T."/>
            <person name="Dalin E."/>
            <person name="Tice H."/>
            <person name="Bruce D."/>
            <person name="Goodwin L."/>
            <person name="Pitluck S."/>
            <person name="Kyrpides N."/>
            <person name="Mavromatis K."/>
            <person name="Ovchinnikova G."/>
            <person name="Munk A.C."/>
            <person name="Detter J.C."/>
            <person name="Han C."/>
            <person name="Tapia R."/>
            <person name="Land M."/>
            <person name="Hauser L."/>
            <person name="Markowitz V."/>
            <person name="Cheng J.-F."/>
            <person name="Hugenholtz P."/>
            <person name="Woyke T."/>
            <person name="Wu D."/>
            <person name="Tindall B."/>
            <person name="Pomrenke H.G."/>
            <person name="Brambilla E."/>
            <person name="Klenk H.-P."/>
            <person name="Eisen J.A."/>
        </authorList>
    </citation>
    <scope>NUCLEOTIDE SEQUENCE [LARGE SCALE GENOMIC DNA]</scope>
    <source>
        <strain evidence="16">DSM 17093 / CIP 108686 / LMG 22925 / RQ-24</strain>
    </source>
</reference>
<evidence type="ECO:0000256" key="3">
    <source>
        <dbReference type="ARBA" id="ARBA00022723"/>
    </source>
</evidence>
<dbReference type="InterPro" id="IPR001305">
    <property type="entry name" value="HSP_DnaJ_Cys-rich_dom"/>
</dbReference>
<evidence type="ECO:0000256" key="1">
    <source>
        <dbReference type="ARBA" id="ARBA00022490"/>
    </source>
</evidence>
<dbReference type="Pfam" id="PF01556">
    <property type="entry name" value="DnaJ_C"/>
    <property type="match status" value="1"/>
</dbReference>
<dbReference type="Pfam" id="PF00684">
    <property type="entry name" value="DnaJ_CXXCXGXG"/>
    <property type="match status" value="1"/>
</dbReference>
<dbReference type="Gene3D" id="1.10.287.110">
    <property type="entry name" value="DnaJ domain"/>
    <property type="match status" value="1"/>
</dbReference>
<feature type="binding site" evidence="11">
    <location>
        <position position="180"/>
    </location>
    <ligand>
        <name>Zn(2+)</name>
        <dbReference type="ChEBI" id="CHEBI:29105"/>
        <label>2</label>
    </ligand>
</feature>
<dbReference type="PROSITE" id="PS00636">
    <property type="entry name" value="DNAJ_1"/>
    <property type="match status" value="1"/>
</dbReference>
<accession>D7CSP4</accession>
<dbReference type="EMBL" id="CP002049">
    <property type="protein sequence ID" value="ADI15464.1"/>
    <property type="molecule type" value="Genomic_DNA"/>
</dbReference>
<dbReference type="PRINTS" id="PR00625">
    <property type="entry name" value="JDOMAIN"/>
</dbReference>
<dbReference type="SUPFAM" id="SSF49493">
    <property type="entry name" value="HSP40/DnaJ peptide-binding domain"/>
    <property type="match status" value="2"/>
</dbReference>
<dbReference type="PANTHER" id="PTHR43096">
    <property type="entry name" value="DNAJ HOMOLOG 1, MITOCHONDRIAL-RELATED"/>
    <property type="match status" value="1"/>
</dbReference>
<keyword evidence="5 11" id="KW-0863">Zinc-finger</keyword>
<dbReference type="CDD" id="cd10747">
    <property type="entry name" value="DnaJ_C"/>
    <property type="match status" value="1"/>
</dbReference>
<feature type="binding site" evidence="11">
    <location>
        <position position="157"/>
    </location>
    <ligand>
        <name>Zn(2+)</name>
        <dbReference type="ChEBI" id="CHEBI:29105"/>
        <label>2</label>
    </ligand>
</feature>
<dbReference type="Proteomes" id="UP000000379">
    <property type="component" value="Chromosome"/>
</dbReference>
<dbReference type="InterPro" id="IPR036410">
    <property type="entry name" value="HSP_DnaJ_Cys-rich_dom_sf"/>
</dbReference>
<evidence type="ECO:0000313" key="16">
    <source>
        <dbReference type="Proteomes" id="UP000000379"/>
    </source>
</evidence>
<dbReference type="RefSeq" id="WP_013178827.1">
    <property type="nucleotide sequence ID" value="NC_014221.1"/>
</dbReference>
<organism evidence="15 16">
    <name type="scientific">Truepera radiovictrix (strain DSM 17093 / CIP 108686 / LMG 22925 / RQ-24)</name>
    <dbReference type="NCBI Taxonomy" id="649638"/>
    <lineage>
        <taxon>Bacteria</taxon>
        <taxon>Thermotogati</taxon>
        <taxon>Deinococcota</taxon>
        <taxon>Deinococci</taxon>
        <taxon>Trueperales</taxon>
        <taxon>Trueperaceae</taxon>
        <taxon>Truepera</taxon>
    </lineage>
</organism>
<reference evidence="15 16" key="2">
    <citation type="journal article" date="2011" name="Stand. Genomic Sci.">
        <title>Complete genome sequence of Truepera radiovictrix type strain (RQ-24).</title>
        <authorList>
            <person name="Ivanova N."/>
            <person name="Rohde C."/>
            <person name="Munk C."/>
            <person name="Nolan M."/>
            <person name="Lucas S."/>
            <person name="Del Rio T.G."/>
            <person name="Tice H."/>
            <person name="Deshpande S."/>
            <person name="Cheng J.F."/>
            <person name="Tapia R."/>
            <person name="Han C."/>
            <person name="Goodwin L."/>
            <person name="Pitluck S."/>
            <person name="Liolios K."/>
            <person name="Mavromatis K."/>
            <person name="Mikhailova N."/>
            <person name="Pati A."/>
            <person name="Chen A."/>
            <person name="Palaniappan K."/>
            <person name="Land M."/>
            <person name="Hauser L."/>
            <person name="Chang Y.J."/>
            <person name="Jeffries C.D."/>
            <person name="Brambilla E."/>
            <person name="Rohde M."/>
            <person name="Goker M."/>
            <person name="Tindall B.J."/>
            <person name="Woyke T."/>
            <person name="Bristow J."/>
            <person name="Eisen J.A."/>
            <person name="Markowitz V."/>
            <person name="Hugenholtz P."/>
            <person name="Kyrpides N.C."/>
            <person name="Klenk H.P."/>
            <person name="Lapidus A."/>
        </authorList>
    </citation>
    <scope>NUCLEOTIDE SEQUENCE [LARGE SCALE GENOMIC DNA]</scope>
    <source>
        <strain evidence="16">DSM 17093 / CIP 108686 / LMG 22925 / RQ-24</strain>
    </source>
</reference>
<dbReference type="InterPro" id="IPR008971">
    <property type="entry name" value="HSP40/DnaJ_pept-bd"/>
</dbReference>
<dbReference type="PROSITE" id="PS50076">
    <property type="entry name" value="DNAJ_2"/>
    <property type="match status" value="1"/>
</dbReference>
<dbReference type="CDD" id="cd10719">
    <property type="entry name" value="DnaJ_zf"/>
    <property type="match status" value="1"/>
</dbReference>
<comment type="subcellular location">
    <subcellularLocation>
        <location evidence="11">Cytoplasm</location>
    </subcellularLocation>
</comment>
<dbReference type="HOGENOM" id="CLU_017633_0_7_0"/>
<evidence type="ECO:0000256" key="2">
    <source>
        <dbReference type="ARBA" id="ARBA00022705"/>
    </source>
</evidence>
<dbReference type="STRING" id="649638.Trad_2355"/>
<dbReference type="AlphaFoldDB" id="D7CSP4"/>
<feature type="binding site" evidence="11">
    <location>
        <position position="197"/>
    </location>
    <ligand>
        <name>Zn(2+)</name>
        <dbReference type="ChEBI" id="CHEBI:29105"/>
        <label>1</label>
    </ligand>
</feature>
<evidence type="ECO:0000256" key="11">
    <source>
        <dbReference type="HAMAP-Rule" id="MF_01152"/>
    </source>
</evidence>
<keyword evidence="4 11" id="KW-0677">Repeat</keyword>
<dbReference type="GO" id="GO:0005524">
    <property type="term" value="F:ATP binding"/>
    <property type="evidence" value="ECO:0007669"/>
    <property type="project" value="InterPro"/>
</dbReference>
<dbReference type="OrthoDB" id="9779889at2"/>
<evidence type="ECO:0000256" key="8">
    <source>
        <dbReference type="ARBA" id="ARBA00023186"/>
    </source>
</evidence>
<dbReference type="eggNOG" id="COG0484">
    <property type="taxonomic scope" value="Bacteria"/>
</dbReference>
<evidence type="ECO:0000256" key="12">
    <source>
        <dbReference type="PROSITE-ProRule" id="PRU00546"/>
    </source>
</evidence>
<dbReference type="FunFam" id="2.60.260.20:FF:000005">
    <property type="entry name" value="Chaperone protein dnaJ 1, mitochondrial"/>
    <property type="match status" value="1"/>
</dbReference>
<feature type="binding site" evidence="11">
    <location>
        <position position="194"/>
    </location>
    <ligand>
        <name>Zn(2+)</name>
        <dbReference type="ChEBI" id="CHEBI:29105"/>
        <label>1</label>
    </ligand>
</feature>
<keyword evidence="1 11" id="KW-0963">Cytoplasm</keyword>
<name>D7CSP4_TRURR</name>
<dbReference type="NCBIfam" id="TIGR02349">
    <property type="entry name" value="DnaJ_bact"/>
    <property type="match status" value="1"/>
</dbReference>
<dbReference type="Gene3D" id="2.10.230.10">
    <property type="entry name" value="Heat shock protein DnaJ, cysteine-rich domain"/>
    <property type="match status" value="1"/>
</dbReference>
<dbReference type="FunFam" id="2.10.230.10:FF:000002">
    <property type="entry name" value="Molecular chaperone DnaJ"/>
    <property type="match status" value="1"/>
</dbReference>
<keyword evidence="7 11" id="KW-0346">Stress response</keyword>
<comment type="cofactor">
    <cofactor evidence="11">
        <name>Zn(2+)</name>
        <dbReference type="ChEBI" id="CHEBI:29105"/>
    </cofactor>
    <text evidence="11">Binds 2 Zn(2+) ions per monomer.</text>
</comment>
<dbReference type="PROSITE" id="PS51188">
    <property type="entry name" value="ZF_CR"/>
    <property type="match status" value="1"/>
</dbReference>
<feature type="binding site" evidence="11">
    <location>
        <position position="139"/>
    </location>
    <ligand>
        <name>Zn(2+)</name>
        <dbReference type="ChEBI" id="CHEBI:29105"/>
        <label>1</label>
    </ligand>
</feature>
<dbReference type="Gene3D" id="2.60.260.20">
    <property type="entry name" value="Urease metallochaperone UreE, N-terminal domain"/>
    <property type="match status" value="2"/>
</dbReference>
<dbReference type="InterPro" id="IPR001623">
    <property type="entry name" value="DnaJ_domain"/>
</dbReference>
<keyword evidence="3 11" id="KW-0479">Metal-binding</keyword>
<dbReference type="KEGG" id="tra:Trad_2355"/>
<dbReference type="SMART" id="SM00271">
    <property type="entry name" value="DnaJ"/>
    <property type="match status" value="1"/>
</dbReference>
<proteinExistence type="inferred from homology"/>
<dbReference type="InterPro" id="IPR018253">
    <property type="entry name" value="DnaJ_domain_CS"/>
</dbReference>
<comment type="function">
    <text evidence="11">Participates actively in the response to hyperosmotic and heat shock by preventing the aggregation of stress-denatured proteins and by disaggregating proteins, also in an autonomous, DnaK-independent fashion. Unfolded proteins bind initially to DnaJ; upon interaction with the DnaJ-bound protein, DnaK hydrolyzes its bound ATP, resulting in the formation of a stable complex. GrpE releases ADP from DnaK; ATP binding to DnaK triggers the release of the substrate protein, thus completing the reaction cycle. Several rounds of ATP-dependent interactions between DnaJ, DnaK and GrpE are required for fully efficient folding. Also involved, together with DnaK and GrpE, in the DNA replication of plasmids through activation of initiation proteins.</text>
</comment>
<dbReference type="GO" id="GO:0005737">
    <property type="term" value="C:cytoplasm"/>
    <property type="evidence" value="ECO:0007669"/>
    <property type="project" value="UniProtKB-SubCell"/>
</dbReference>
<keyword evidence="2 11" id="KW-0235">DNA replication</keyword>
<feature type="domain" description="J" evidence="13">
    <location>
        <begin position="3"/>
        <end position="68"/>
    </location>
</feature>
<keyword evidence="16" id="KW-1185">Reference proteome</keyword>
<feature type="zinc finger region" description="CR-type" evidence="12">
    <location>
        <begin position="123"/>
        <end position="206"/>
    </location>
</feature>
<comment type="caution">
    <text evidence="11">Lacks conserved residue(s) required for the propagation of feature annotation.</text>
</comment>
<keyword evidence="6 11" id="KW-0862">Zinc</keyword>
<dbReference type="PANTHER" id="PTHR43096:SF48">
    <property type="entry name" value="CHAPERONE PROTEIN DNAJ"/>
    <property type="match status" value="1"/>
</dbReference>
<dbReference type="SUPFAM" id="SSF57938">
    <property type="entry name" value="DnaJ/Hsp40 cysteine-rich domain"/>
    <property type="match status" value="1"/>
</dbReference>
<dbReference type="CDD" id="cd06257">
    <property type="entry name" value="DnaJ"/>
    <property type="match status" value="1"/>
</dbReference>
<evidence type="ECO:0000256" key="6">
    <source>
        <dbReference type="ARBA" id="ARBA00022833"/>
    </source>
</evidence>
<dbReference type="GO" id="GO:0008270">
    <property type="term" value="F:zinc ion binding"/>
    <property type="evidence" value="ECO:0007669"/>
    <property type="project" value="UniProtKB-UniRule"/>
</dbReference>
<dbReference type="InterPro" id="IPR002939">
    <property type="entry name" value="DnaJ_C"/>
</dbReference>
<dbReference type="GO" id="GO:0009408">
    <property type="term" value="P:response to heat"/>
    <property type="evidence" value="ECO:0007669"/>
    <property type="project" value="InterPro"/>
</dbReference>
<dbReference type="GO" id="GO:0031072">
    <property type="term" value="F:heat shock protein binding"/>
    <property type="evidence" value="ECO:0007669"/>
    <property type="project" value="InterPro"/>
</dbReference>
<dbReference type="NCBIfam" id="NF008035">
    <property type="entry name" value="PRK10767.1"/>
    <property type="match status" value="1"/>
</dbReference>
<evidence type="ECO:0000313" key="15">
    <source>
        <dbReference type="EMBL" id="ADI15464.1"/>
    </source>
</evidence>
<dbReference type="HAMAP" id="MF_01152">
    <property type="entry name" value="DnaJ"/>
    <property type="match status" value="1"/>
</dbReference>
<dbReference type="GO" id="GO:0042026">
    <property type="term" value="P:protein refolding"/>
    <property type="evidence" value="ECO:0007669"/>
    <property type="project" value="TreeGrafter"/>
</dbReference>
<dbReference type="InterPro" id="IPR036869">
    <property type="entry name" value="J_dom_sf"/>
</dbReference>
<comment type="similarity">
    <text evidence="9 11">Belongs to the DnaJ family.</text>
</comment>
<dbReference type="GO" id="GO:0006260">
    <property type="term" value="P:DNA replication"/>
    <property type="evidence" value="ECO:0007669"/>
    <property type="project" value="UniProtKB-KW"/>
</dbReference>
<evidence type="ECO:0000259" key="13">
    <source>
        <dbReference type="PROSITE" id="PS50076"/>
    </source>
</evidence>
<dbReference type="NCBIfam" id="NF010885">
    <property type="entry name" value="PRK14292.1"/>
    <property type="match status" value="1"/>
</dbReference>
<dbReference type="GO" id="GO:0051082">
    <property type="term" value="F:unfolded protein binding"/>
    <property type="evidence" value="ECO:0007669"/>
    <property type="project" value="UniProtKB-UniRule"/>
</dbReference>
<evidence type="ECO:0000256" key="10">
    <source>
        <dbReference type="ARBA" id="ARBA00067609"/>
    </source>
</evidence>
<dbReference type="Pfam" id="PF00226">
    <property type="entry name" value="DnaJ"/>
    <property type="match status" value="1"/>
</dbReference>
<gene>
    <name evidence="11" type="primary">dnaJ</name>
    <name evidence="15" type="ordered locus">Trad_2355</name>
</gene>
<protein>
    <recommendedName>
        <fullName evidence="10 11">Chaperone protein DnaJ</fullName>
    </recommendedName>
</protein>
<comment type="domain">
    <text evidence="11">The J domain is necessary and sufficient to stimulate DnaK ATPase activity. Zinc center 1 plays an important role in the autonomous, DnaK-independent chaperone activity of DnaJ. Zinc center 2 is essential for interaction with DnaK and for DnaJ activity.</text>
</comment>
<evidence type="ECO:0000256" key="4">
    <source>
        <dbReference type="ARBA" id="ARBA00022737"/>
    </source>
</evidence>
<evidence type="ECO:0000259" key="14">
    <source>
        <dbReference type="PROSITE" id="PS51188"/>
    </source>
</evidence>
<evidence type="ECO:0000256" key="9">
    <source>
        <dbReference type="ARBA" id="ARBA00061004"/>
    </source>
</evidence>
<feature type="binding site" evidence="11">
    <location>
        <position position="154"/>
    </location>
    <ligand>
        <name>Zn(2+)</name>
        <dbReference type="ChEBI" id="CHEBI:29105"/>
        <label>2</label>
    </ligand>
</feature>
<dbReference type="InterPro" id="IPR012724">
    <property type="entry name" value="DnaJ"/>
</dbReference>
<feature type="binding site" evidence="11">
    <location>
        <position position="183"/>
    </location>
    <ligand>
        <name>Zn(2+)</name>
        <dbReference type="ChEBI" id="CHEBI:29105"/>
        <label>2</label>
    </ligand>
</feature>
<dbReference type="SUPFAM" id="SSF46565">
    <property type="entry name" value="Chaperone J-domain"/>
    <property type="match status" value="1"/>
</dbReference>
<keyword evidence="8 11" id="KW-0143">Chaperone</keyword>
<feature type="domain" description="CR-type" evidence="14">
    <location>
        <begin position="123"/>
        <end position="206"/>
    </location>
</feature>